<keyword evidence="9" id="KW-1185">Reference proteome</keyword>
<keyword evidence="8" id="KW-0966">Cell projection</keyword>
<dbReference type="Proteomes" id="UP000197068">
    <property type="component" value="Unassembled WGS sequence"/>
</dbReference>
<dbReference type="InterPro" id="IPR003481">
    <property type="entry name" value="FliD_N"/>
</dbReference>
<evidence type="ECO:0000256" key="2">
    <source>
        <dbReference type="ARBA" id="ARBA00011255"/>
    </source>
</evidence>
<dbReference type="Pfam" id="PF07196">
    <property type="entry name" value="Flagellin_IN"/>
    <property type="match status" value="1"/>
</dbReference>
<protein>
    <recommendedName>
        <fullName evidence="5">Flagellar hook-associated protein 2</fullName>
        <shortName evidence="5">HAP2</shortName>
    </recommendedName>
    <alternativeName>
        <fullName evidence="5">Flagellar cap protein</fullName>
    </alternativeName>
</protein>
<evidence type="ECO:0000256" key="5">
    <source>
        <dbReference type="RuleBase" id="RU362066"/>
    </source>
</evidence>
<keyword evidence="8" id="KW-0282">Flagellum</keyword>
<keyword evidence="8" id="KW-0969">Cilium</keyword>
<dbReference type="PANTHER" id="PTHR30288">
    <property type="entry name" value="FLAGELLAR CAP/ASSEMBLY PROTEIN FLID"/>
    <property type="match status" value="1"/>
</dbReference>
<dbReference type="Pfam" id="PF02465">
    <property type="entry name" value="FliD_N"/>
    <property type="match status" value="1"/>
</dbReference>
<feature type="domain" description="Flagellar hook-associated protein 2 C-terminal" evidence="7">
    <location>
        <begin position="229"/>
        <end position="456"/>
    </location>
</feature>
<evidence type="ECO:0000259" key="6">
    <source>
        <dbReference type="Pfam" id="PF02465"/>
    </source>
</evidence>
<keyword evidence="4 5" id="KW-0975">Bacterial flagellum</keyword>
<evidence type="ECO:0000256" key="3">
    <source>
        <dbReference type="ARBA" id="ARBA00023054"/>
    </source>
</evidence>
<comment type="similarity">
    <text evidence="1 5">Belongs to the FliD family.</text>
</comment>
<evidence type="ECO:0000313" key="9">
    <source>
        <dbReference type="Proteomes" id="UP000197068"/>
    </source>
</evidence>
<comment type="subunit">
    <text evidence="2 5">Homopentamer.</text>
</comment>
<dbReference type="PANTHER" id="PTHR30288:SF0">
    <property type="entry name" value="FLAGELLAR HOOK-ASSOCIATED PROTEIN 2"/>
    <property type="match status" value="1"/>
</dbReference>
<sequence>MPSLTFTGIGSGLQISEIVEAIVGAEKAPFISRANKQQASYTTDISAVGALKSALVSVSESIAALADADNYQLRTAKGADSFVSLSSSQDAQVGSYSVQVDALAQAHKIMSAAIDGEEAVGEGTLTIAVNGESFAVEVSSTDTLSQIRDAINDSVDNDLVIATIVTDDDGQHLIMTSKTTGLENAITTTVTDTGDSNDTDNLGLSRLAYDVSDPDPLNHITNLAEVTAALDAQITIDGTLVVTSSTNVFENVIDGVDITAKKTHDVDDDISQISFSENNANIQSGIADFVKSYNELKKLSDQLGSSSSAGGGALSGDSLLRGVMNKLRQQLSESFDAGNGSTLSLSQLGVESDQYGVLTLDTKILNEYIDSDVDGLQQFFVGTDAAEGFAASIETLLNFYTDDIDGVIQNRIDSRTAQLDRLDDAYLAFNARMESLEARLYAQYNAMDLIVAQLNSTSSYLMAQLDNMPGVVRQYRK</sequence>
<comment type="subcellular location">
    <subcellularLocation>
        <location evidence="5">Secreted</location>
    </subcellularLocation>
    <subcellularLocation>
        <location evidence="5">Bacterial flagellum</location>
    </subcellularLocation>
</comment>
<name>A0ABQ0MV96_9GAMM</name>
<dbReference type="EMBL" id="BDQM01000013">
    <property type="protein sequence ID" value="GAW96285.1"/>
    <property type="molecule type" value="Genomic_DNA"/>
</dbReference>
<proteinExistence type="inferred from homology"/>
<gene>
    <name evidence="8" type="primary">fliD</name>
    <name evidence="8" type="ORF">MTCD1_01899</name>
</gene>
<dbReference type="RefSeq" id="WP_057180198.1">
    <property type="nucleotide sequence ID" value="NZ_BDQM01000013.1"/>
</dbReference>
<dbReference type="InterPro" id="IPR040026">
    <property type="entry name" value="FliD"/>
</dbReference>
<reference evidence="8 9" key="1">
    <citation type="submission" date="2017-06" db="EMBL/GenBank/DDBJ databases">
        <title>Whole Genome Sequences of Colwellia marinimaniae MTCD1.</title>
        <authorList>
            <person name="Kusumoto H."/>
            <person name="Inoue M."/>
            <person name="Tanikawa K."/>
            <person name="Maeji H."/>
            <person name="Cameron J.H."/>
            <person name="Bartlett D.H."/>
        </authorList>
    </citation>
    <scope>NUCLEOTIDE SEQUENCE [LARGE SCALE GENOMIC DNA]</scope>
    <source>
        <strain evidence="8 9">MTCD1</strain>
    </source>
</reference>
<dbReference type="InterPro" id="IPR010810">
    <property type="entry name" value="Flagellin_hook_IN_motif"/>
</dbReference>
<comment type="caution">
    <text evidence="8">The sequence shown here is derived from an EMBL/GenBank/DDBJ whole genome shotgun (WGS) entry which is preliminary data.</text>
</comment>
<organism evidence="8 9">
    <name type="scientific">Colwellia marinimaniae</name>
    <dbReference type="NCBI Taxonomy" id="1513592"/>
    <lineage>
        <taxon>Bacteria</taxon>
        <taxon>Pseudomonadati</taxon>
        <taxon>Pseudomonadota</taxon>
        <taxon>Gammaproteobacteria</taxon>
        <taxon>Alteromonadales</taxon>
        <taxon>Colwelliaceae</taxon>
        <taxon>Colwellia</taxon>
    </lineage>
</organism>
<dbReference type="InterPro" id="IPR010809">
    <property type="entry name" value="FliD_C"/>
</dbReference>
<evidence type="ECO:0000256" key="4">
    <source>
        <dbReference type="ARBA" id="ARBA00023143"/>
    </source>
</evidence>
<dbReference type="Pfam" id="PF07195">
    <property type="entry name" value="FliD_C"/>
    <property type="match status" value="1"/>
</dbReference>
<comment type="function">
    <text evidence="5">Required for morphogenesis and for the elongation of the flagellar filament by facilitating polymerization of the flagellin monomers at the tip of growing filament. Forms a capping structure, which prevents flagellin subunits (transported through the central channel of the flagellum) from leaking out without polymerization at the distal end.</text>
</comment>
<evidence type="ECO:0000259" key="7">
    <source>
        <dbReference type="Pfam" id="PF07195"/>
    </source>
</evidence>
<evidence type="ECO:0000256" key="1">
    <source>
        <dbReference type="ARBA" id="ARBA00009764"/>
    </source>
</evidence>
<evidence type="ECO:0000313" key="8">
    <source>
        <dbReference type="EMBL" id="GAW96285.1"/>
    </source>
</evidence>
<keyword evidence="3" id="KW-0175">Coiled coil</keyword>
<keyword evidence="5" id="KW-0964">Secreted</keyword>
<feature type="domain" description="Flagellar hook-associated protein 2 N-terminal" evidence="6">
    <location>
        <begin position="11"/>
        <end position="107"/>
    </location>
</feature>
<accession>A0ABQ0MV96</accession>